<evidence type="ECO:0000313" key="10">
    <source>
        <dbReference type="EMBL" id="XCG63470.1"/>
    </source>
</evidence>
<keyword evidence="2" id="KW-0813">Transport</keyword>
<keyword evidence="6 9" id="KW-1133">Transmembrane helix</keyword>
<dbReference type="Pfam" id="PF02653">
    <property type="entry name" value="BPD_transp_2"/>
    <property type="match status" value="1"/>
</dbReference>
<feature type="transmembrane region" description="Helical" evidence="9">
    <location>
        <begin position="96"/>
        <end position="112"/>
    </location>
</feature>
<evidence type="ECO:0000256" key="5">
    <source>
        <dbReference type="ARBA" id="ARBA00022692"/>
    </source>
</evidence>
<dbReference type="GO" id="GO:0022857">
    <property type="term" value="F:transmembrane transporter activity"/>
    <property type="evidence" value="ECO:0007669"/>
    <property type="project" value="InterPro"/>
</dbReference>
<dbReference type="RefSeq" id="WP_353649085.1">
    <property type="nucleotide sequence ID" value="NZ_CP159218.1"/>
</dbReference>
<comment type="subcellular location">
    <subcellularLocation>
        <location evidence="1">Cell membrane</location>
        <topology evidence="1">Multi-pass membrane protein</topology>
    </subcellularLocation>
</comment>
<dbReference type="CDD" id="cd06579">
    <property type="entry name" value="TM_PBP1_transp_AraH_like"/>
    <property type="match status" value="1"/>
</dbReference>
<feature type="transmembrane region" description="Helical" evidence="9">
    <location>
        <begin position="66"/>
        <end position="89"/>
    </location>
</feature>
<evidence type="ECO:0000256" key="9">
    <source>
        <dbReference type="SAM" id="Phobius"/>
    </source>
</evidence>
<feature type="transmembrane region" description="Helical" evidence="9">
    <location>
        <begin position="292"/>
        <end position="311"/>
    </location>
</feature>
<evidence type="ECO:0000256" key="1">
    <source>
        <dbReference type="ARBA" id="ARBA00004651"/>
    </source>
</evidence>
<evidence type="ECO:0000256" key="2">
    <source>
        <dbReference type="ARBA" id="ARBA00022448"/>
    </source>
</evidence>
<dbReference type="InterPro" id="IPR001851">
    <property type="entry name" value="ABC_transp_permease"/>
</dbReference>
<organism evidence="10">
    <name type="scientific">Nakamurella sp. A5-74</name>
    <dbReference type="NCBI Taxonomy" id="3158264"/>
    <lineage>
        <taxon>Bacteria</taxon>
        <taxon>Bacillati</taxon>
        <taxon>Actinomycetota</taxon>
        <taxon>Actinomycetes</taxon>
        <taxon>Nakamurellales</taxon>
        <taxon>Nakamurellaceae</taxon>
        <taxon>Nakamurella</taxon>
    </lineage>
</organism>
<feature type="transmembrane region" description="Helical" evidence="9">
    <location>
        <begin position="186"/>
        <end position="207"/>
    </location>
</feature>
<protein>
    <submittedName>
        <fullName evidence="10">ABC transporter permease</fullName>
    </submittedName>
</protein>
<evidence type="ECO:0000256" key="4">
    <source>
        <dbReference type="ARBA" id="ARBA00022519"/>
    </source>
</evidence>
<evidence type="ECO:0000256" key="3">
    <source>
        <dbReference type="ARBA" id="ARBA00022475"/>
    </source>
</evidence>
<name>A0AAU8DPN3_9ACTN</name>
<dbReference type="AlphaFoldDB" id="A0AAU8DPN3"/>
<evidence type="ECO:0000256" key="8">
    <source>
        <dbReference type="SAM" id="MobiDB-lite"/>
    </source>
</evidence>
<dbReference type="PANTHER" id="PTHR32196">
    <property type="entry name" value="ABC TRANSPORTER PERMEASE PROTEIN YPHD-RELATED-RELATED"/>
    <property type="match status" value="1"/>
</dbReference>
<reference evidence="10" key="1">
    <citation type="submission" date="2024-05" db="EMBL/GenBank/DDBJ databases">
        <authorList>
            <person name="Cai S.Y."/>
            <person name="Jin L.M."/>
            <person name="Li H.R."/>
        </authorList>
    </citation>
    <scope>NUCLEOTIDE SEQUENCE</scope>
    <source>
        <strain evidence="10">A5-74</strain>
    </source>
</reference>
<feature type="transmembrane region" description="Helical" evidence="9">
    <location>
        <begin position="118"/>
        <end position="140"/>
    </location>
</feature>
<proteinExistence type="predicted"/>
<dbReference type="EMBL" id="CP159218">
    <property type="protein sequence ID" value="XCG63470.1"/>
    <property type="molecule type" value="Genomic_DNA"/>
</dbReference>
<keyword evidence="3" id="KW-1003">Cell membrane</keyword>
<feature type="transmembrane region" description="Helical" evidence="9">
    <location>
        <begin position="32"/>
        <end position="54"/>
    </location>
</feature>
<evidence type="ECO:0000256" key="7">
    <source>
        <dbReference type="ARBA" id="ARBA00023136"/>
    </source>
</evidence>
<feature type="region of interest" description="Disordered" evidence="8">
    <location>
        <begin position="1"/>
        <end position="24"/>
    </location>
</feature>
<dbReference type="GO" id="GO:0005886">
    <property type="term" value="C:plasma membrane"/>
    <property type="evidence" value="ECO:0007669"/>
    <property type="project" value="UniProtKB-SubCell"/>
</dbReference>
<keyword evidence="4" id="KW-0997">Cell inner membrane</keyword>
<evidence type="ECO:0000256" key="6">
    <source>
        <dbReference type="ARBA" id="ARBA00022989"/>
    </source>
</evidence>
<dbReference type="PANTHER" id="PTHR32196:SF21">
    <property type="entry name" value="ABC TRANSPORTER PERMEASE PROTEIN YPHD-RELATED"/>
    <property type="match status" value="1"/>
</dbReference>
<gene>
    <name evidence="10" type="ORF">ABLG96_20115</name>
</gene>
<feature type="transmembrane region" description="Helical" evidence="9">
    <location>
        <begin position="147"/>
        <end position="166"/>
    </location>
</feature>
<feature type="compositionally biased region" description="Polar residues" evidence="8">
    <location>
        <begin position="1"/>
        <end position="12"/>
    </location>
</feature>
<keyword evidence="5 9" id="KW-0812">Transmembrane</keyword>
<sequence>MTSLIKSETGSGASDPAPEPGARRRHGRVTPLLIVSKYGTLIAMAIMIVVFSITVDNGAFLTGGNLISIVNQSALTAIIACGLTMVLVVGEFDLSVGYAASLAGVLVTGLIANQGLPIAVAVLVTLATGAGVGAVNGLLVTKARVNAVVATLGVGTILTGLAFGYTAGSPIVAVPREFTYLALGKLLGLANPIWFMLLVVAVLWIILNRTASGQRIQAVGANRSAARLAGIRTDRSKISAFVIAGVCAAFTGILLASLLGSGTVSAADSYLMDSFAAVFLGSATLRDGEFHIVGTLIGVLVVNVGFNGLALLGTPTFWQYVFKGGILVVAVALSTIARRYARP</sequence>
<feature type="transmembrane region" description="Helical" evidence="9">
    <location>
        <begin position="238"/>
        <end position="260"/>
    </location>
</feature>
<accession>A0AAU8DPN3</accession>
<keyword evidence="7 9" id="KW-0472">Membrane</keyword>
<feature type="transmembrane region" description="Helical" evidence="9">
    <location>
        <begin position="317"/>
        <end position="337"/>
    </location>
</feature>